<dbReference type="EMBL" id="JACVVK020000727">
    <property type="protein sequence ID" value="KAK7451657.1"/>
    <property type="molecule type" value="Genomic_DNA"/>
</dbReference>
<comment type="caution">
    <text evidence="4">The sequence shown here is derived from an EMBL/GenBank/DDBJ whole genome shotgun (WGS) entry which is preliminary data.</text>
</comment>
<feature type="region of interest" description="Disordered" evidence="1">
    <location>
        <begin position="76"/>
        <end position="104"/>
    </location>
</feature>
<keyword evidence="2" id="KW-0812">Transmembrane</keyword>
<evidence type="ECO:0000313" key="5">
    <source>
        <dbReference type="Proteomes" id="UP001519460"/>
    </source>
</evidence>
<keyword evidence="5" id="KW-1185">Reference proteome</keyword>
<proteinExistence type="predicted"/>
<protein>
    <recommendedName>
        <fullName evidence="6">Ig-like domain-containing protein</fullName>
    </recommendedName>
</protein>
<organism evidence="4 5">
    <name type="scientific">Batillaria attramentaria</name>
    <dbReference type="NCBI Taxonomy" id="370345"/>
    <lineage>
        <taxon>Eukaryota</taxon>
        <taxon>Metazoa</taxon>
        <taxon>Spiralia</taxon>
        <taxon>Lophotrochozoa</taxon>
        <taxon>Mollusca</taxon>
        <taxon>Gastropoda</taxon>
        <taxon>Caenogastropoda</taxon>
        <taxon>Sorbeoconcha</taxon>
        <taxon>Cerithioidea</taxon>
        <taxon>Batillariidae</taxon>
        <taxon>Batillaria</taxon>
    </lineage>
</organism>
<accession>A0ABD0J211</accession>
<feature type="chain" id="PRO_5044743886" description="Ig-like domain-containing protein" evidence="3">
    <location>
        <begin position="22"/>
        <end position="422"/>
    </location>
</feature>
<feature type="compositionally biased region" description="Basic and acidic residues" evidence="1">
    <location>
        <begin position="92"/>
        <end position="104"/>
    </location>
</feature>
<evidence type="ECO:0000313" key="4">
    <source>
        <dbReference type="EMBL" id="KAK7451657.1"/>
    </source>
</evidence>
<keyword evidence="3" id="KW-0732">Signal</keyword>
<sequence length="422" mass="46251">MAAFPTVLTAFVLVLAHLCDAQQSIITMNPPTGWLTLPTNGTGRPVEVTCAPPSGANVFVSVMSIRRVLHRNQAHQDLAGAARSSSDPNGSVEDKSRDNVDKSEVAGSIQENFIKFTIPQADCRDAAMYTCEVIYAEGTEGFTATNSQNLTVTVEPGQLSMTPEPRLNEYQYNASVLLRCIGPVGTVDDDTQVEWIWDYQESGGFFWTPVTTADTLEDSQPIPPGNCAVNQVNTLQLYVLPVDSGRTYRCHVRVIRGGSSVPYENLAAEYRIVSVLQGASKADVGAIVGGVIGALVVIVIVVILVYFLVIRKRRNARTEEVDPSKPADEREPYPYPSNNADVTYTKSNRFRDVSTLDFLPLLHMEPFIQMPPSFSMLFVMISFASYSDLTHSDGICSKIKPATWAIAMAGKNPMELEREEAE</sequence>
<keyword evidence="2" id="KW-1133">Transmembrane helix</keyword>
<feature type="region of interest" description="Disordered" evidence="1">
    <location>
        <begin position="318"/>
        <end position="338"/>
    </location>
</feature>
<evidence type="ECO:0000256" key="1">
    <source>
        <dbReference type="SAM" id="MobiDB-lite"/>
    </source>
</evidence>
<feature type="compositionally biased region" description="Basic and acidic residues" evidence="1">
    <location>
        <begin position="318"/>
        <end position="332"/>
    </location>
</feature>
<gene>
    <name evidence="4" type="ORF">BaRGS_00039818</name>
</gene>
<feature type="signal peptide" evidence="3">
    <location>
        <begin position="1"/>
        <end position="21"/>
    </location>
</feature>
<reference evidence="4 5" key="1">
    <citation type="journal article" date="2023" name="Sci. Data">
        <title>Genome assembly of the Korean intertidal mud-creeper Batillaria attramentaria.</title>
        <authorList>
            <person name="Patra A.K."/>
            <person name="Ho P.T."/>
            <person name="Jun S."/>
            <person name="Lee S.J."/>
            <person name="Kim Y."/>
            <person name="Won Y.J."/>
        </authorList>
    </citation>
    <scope>NUCLEOTIDE SEQUENCE [LARGE SCALE GENOMIC DNA]</scope>
    <source>
        <strain evidence="4">Wonlab-2016</strain>
    </source>
</reference>
<evidence type="ECO:0000256" key="3">
    <source>
        <dbReference type="SAM" id="SignalP"/>
    </source>
</evidence>
<evidence type="ECO:0000256" key="2">
    <source>
        <dbReference type="SAM" id="Phobius"/>
    </source>
</evidence>
<keyword evidence="2" id="KW-0472">Membrane</keyword>
<name>A0ABD0J211_9CAEN</name>
<feature type="transmembrane region" description="Helical" evidence="2">
    <location>
        <begin position="284"/>
        <end position="309"/>
    </location>
</feature>
<dbReference type="AlphaFoldDB" id="A0ABD0J211"/>
<evidence type="ECO:0008006" key="6">
    <source>
        <dbReference type="Google" id="ProtNLM"/>
    </source>
</evidence>
<dbReference type="Proteomes" id="UP001519460">
    <property type="component" value="Unassembled WGS sequence"/>
</dbReference>